<proteinExistence type="predicted"/>
<dbReference type="AlphaFoldDB" id="X0U892"/>
<keyword evidence="1" id="KW-0472">Membrane</keyword>
<feature type="transmembrane region" description="Helical" evidence="1">
    <location>
        <begin position="6"/>
        <end position="24"/>
    </location>
</feature>
<accession>X0U892</accession>
<reference evidence="2" key="1">
    <citation type="journal article" date="2014" name="Front. Microbiol.">
        <title>High frequency of phylogenetically diverse reductive dehalogenase-homologous genes in deep subseafloor sedimentary metagenomes.</title>
        <authorList>
            <person name="Kawai M."/>
            <person name="Futagami T."/>
            <person name="Toyoda A."/>
            <person name="Takaki Y."/>
            <person name="Nishi S."/>
            <person name="Hori S."/>
            <person name="Arai W."/>
            <person name="Tsubouchi T."/>
            <person name="Morono Y."/>
            <person name="Uchiyama I."/>
            <person name="Ito T."/>
            <person name="Fujiyama A."/>
            <person name="Inagaki F."/>
            <person name="Takami H."/>
        </authorList>
    </citation>
    <scope>NUCLEOTIDE SEQUENCE</scope>
    <source>
        <strain evidence="2">Expedition CK06-06</strain>
    </source>
</reference>
<dbReference type="InterPro" id="IPR051125">
    <property type="entry name" value="ABC-4/HrtB_transporter"/>
</dbReference>
<keyword evidence="1" id="KW-0812">Transmembrane</keyword>
<dbReference type="PANTHER" id="PTHR43738">
    <property type="entry name" value="ABC TRANSPORTER, MEMBRANE PROTEIN"/>
    <property type="match status" value="1"/>
</dbReference>
<gene>
    <name evidence="2" type="ORF">S01H1_38051</name>
</gene>
<feature type="non-terminal residue" evidence="2">
    <location>
        <position position="197"/>
    </location>
</feature>
<comment type="caution">
    <text evidence="2">The sequence shown here is derived from an EMBL/GenBank/DDBJ whole genome shotgun (WGS) entry which is preliminary data.</text>
</comment>
<evidence type="ECO:0000256" key="1">
    <source>
        <dbReference type="SAM" id="Phobius"/>
    </source>
</evidence>
<evidence type="ECO:0008006" key="3">
    <source>
        <dbReference type="Google" id="ProtNLM"/>
    </source>
</evidence>
<organism evidence="2">
    <name type="scientific">marine sediment metagenome</name>
    <dbReference type="NCBI Taxonomy" id="412755"/>
    <lineage>
        <taxon>unclassified sequences</taxon>
        <taxon>metagenomes</taxon>
        <taxon>ecological metagenomes</taxon>
    </lineage>
</organism>
<protein>
    <recommendedName>
        <fullName evidence="3">MacB-like periplasmic core domain-containing protein</fullName>
    </recommendedName>
</protein>
<keyword evidence="1" id="KW-1133">Transmembrane helix</keyword>
<dbReference type="PANTHER" id="PTHR43738:SF2">
    <property type="entry name" value="ABC TRANSPORTER PERMEASE"/>
    <property type="match status" value="1"/>
</dbReference>
<sequence length="197" mass="20738">MPFFGAGSILLLSGLGFWRLVLIVQASKRSAVHPTITGVAVQNIARRRGRSLSVAGLLACGCFLVFSVSSMREDLTAHSTERWSGTGGFELYAEATVPLQENITSSVDDEGVAAVPIRVLDGDDASCLNLNHARTPRVLGVNASALSALGAFLPNDSDKDLWSLLNLDLEGNAVPALVGDADTAMWGLRKKTGVDTG</sequence>
<evidence type="ECO:0000313" key="2">
    <source>
        <dbReference type="EMBL" id="GAG01989.1"/>
    </source>
</evidence>
<feature type="transmembrane region" description="Helical" evidence="1">
    <location>
        <begin position="52"/>
        <end position="71"/>
    </location>
</feature>
<dbReference type="EMBL" id="BARS01023925">
    <property type="protein sequence ID" value="GAG01989.1"/>
    <property type="molecule type" value="Genomic_DNA"/>
</dbReference>
<name>X0U892_9ZZZZ</name>